<evidence type="ECO:0000313" key="1">
    <source>
        <dbReference type="EMBL" id="GBG82722.1"/>
    </source>
</evidence>
<keyword evidence="2" id="KW-1185">Reference proteome</keyword>
<organism evidence="1 2">
    <name type="scientific">Chara braunii</name>
    <name type="common">Braun's stonewort</name>
    <dbReference type="NCBI Taxonomy" id="69332"/>
    <lineage>
        <taxon>Eukaryota</taxon>
        <taxon>Viridiplantae</taxon>
        <taxon>Streptophyta</taxon>
        <taxon>Charophyceae</taxon>
        <taxon>Charales</taxon>
        <taxon>Characeae</taxon>
        <taxon>Chara</taxon>
    </lineage>
</organism>
<reference evidence="1 2" key="1">
    <citation type="journal article" date="2018" name="Cell">
        <title>The Chara Genome: Secondary Complexity and Implications for Plant Terrestrialization.</title>
        <authorList>
            <person name="Nishiyama T."/>
            <person name="Sakayama H."/>
            <person name="Vries J.D."/>
            <person name="Buschmann H."/>
            <person name="Saint-Marcoux D."/>
            <person name="Ullrich K.K."/>
            <person name="Haas F.B."/>
            <person name="Vanderstraeten L."/>
            <person name="Becker D."/>
            <person name="Lang D."/>
            <person name="Vosolsobe S."/>
            <person name="Rombauts S."/>
            <person name="Wilhelmsson P.K.I."/>
            <person name="Janitza P."/>
            <person name="Kern R."/>
            <person name="Heyl A."/>
            <person name="Rumpler F."/>
            <person name="Villalobos L.I.A.C."/>
            <person name="Clay J.M."/>
            <person name="Skokan R."/>
            <person name="Toyoda A."/>
            <person name="Suzuki Y."/>
            <person name="Kagoshima H."/>
            <person name="Schijlen E."/>
            <person name="Tajeshwar N."/>
            <person name="Catarino B."/>
            <person name="Hetherington A.J."/>
            <person name="Saltykova A."/>
            <person name="Bonnot C."/>
            <person name="Breuninger H."/>
            <person name="Symeonidi A."/>
            <person name="Radhakrishnan G.V."/>
            <person name="Van Nieuwerburgh F."/>
            <person name="Deforce D."/>
            <person name="Chang C."/>
            <person name="Karol K.G."/>
            <person name="Hedrich R."/>
            <person name="Ulvskov P."/>
            <person name="Glockner G."/>
            <person name="Delwiche C.F."/>
            <person name="Petrasek J."/>
            <person name="Van de Peer Y."/>
            <person name="Friml J."/>
            <person name="Beilby M."/>
            <person name="Dolan L."/>
            <person name="Kohara Y."/>
            <person name="Sugano S."/>
            <person name="Fujiyama A."/>
            <person name="Delaux P.-M."/>
            <person name="Quint M."/>
            <person name="TheiBen G."/>
            <person name="Hagemann M."/>
            <person name="Harholt J."/>
            <person name="Dunand C."/>
            <person name="Zachgo S."/>
            <person name="Langdale J."/>
            <person name="Maumus F."/>
            <person name="Straeten D.V.D."/>
            <person name="Gould S.B."/>
            <person name="Rensing S.A."/>
        </authorList>
    </citation>
    <scope>NUCLEOTIDE SEQUENCE [LARGE SCALE GENOMIC DNA]</scope>
    <source>
        <strain evidence="1 2">S276</strain>
    </source>
</reference>
<protein>
    <submittedName>
        <fullName evidence="1">Uncharacterized protein</fullName>
    </submittedName>
</protein>
<comment type="caution">
    <text evidence="1">The sequence shown here is derived from an EMBL/GenBank/DDBJ whole genome shotgun (WGS) entry which is preliminary data.</text>
</comment>
<sequence length="151" mass="16024">MAGGGEAGGGYKPWWAIDKQAWREAFSIYYKIKSVEQDAEPLPAWTSADVAEFAKEDPVHGAQVQALQKAGTAAAVAAAVGGAGSLAFILRQARNVPAAAVGLVGGAAVSWALAEEVANYSLGLFKFEGMNANLKFLEWRRRKAQQLDSNQ</sequence>
<dbReference type="Gramene" id="GBG82722">
    <property type="protein sequence ID" value="GBG82722"/>
    <property type="gene ID" value="CBR_g36250"/>
</dbReference>
<name>A0A388LKH3_CHABU</name>
<dbReference type="PANTHER" id="PTHR36708:SF1">
    <property type="entry name" value="SUCCINATE DEHYDROGENASE SUBUNIT 6, MITOCHONDRIAL"/>
    <property type="match status" value="1"/>
</dbReference>
<dbReference type="EMBL" id="BFEA01000415">
    <property type="protein sequence ID" value="GBG82722.1"/>
    <property type="molecule type" value="Genomic_DNA"/>
</dbReference>
<proteinExistence type="predicted"/>
<gene>
    <name evidence="1" type="ORF">CBR_g36250</name>
</gene>
<accession>A0A388LKH3</accession>
<dbReference type="AlphaFoldDB" id="A0A388LKH3"/>
<dbReference type="OMA" id="FMEWWEK"/>
<dbReference type="PANTHER" id="PTHR36708">
    <property type="entry name" value="SUCCINATE DEHYDROGENASE SUBUNIT 6, MITOCHONDRIAL"/>
    <property type="match status" value="1"/>
</dbReference>
<dbReference type="OrthoDB" id="2012862at2759"/>
<dbReference type="GO" id="GO:0045273">
    <property type="term" value="C:respiratory chain complex II (succinate dehydrogenase)"/>
    <property type="evidence" value="ECO:0007669"/>
    <property type="project" value="InterPro"/>
</dbReference>
<evidence type="ECO:0000313" key="2">
    <source>
        <dbReference type="Proteomes" id="UP000265515"/>
    </source>
</evidence>
<dbReference type="Proteomes" id="UP000265515">
    <property type="component" value="Unassembled WGS sequence"/>
</dbReference>
<dbReference type="InterPro" id="IPR034574">
    <property type="entry name" value="SDH6"/>
</dbReference>